<comment type="caution">
    <text evidence="2">The sequence shown here is derived from an EMBL/GenBank/DDBJ whole genome shotgun (WGS) entry which is preliminary data.</text>
</comment>
<evidence type="ECO:0000256" key="1">
    <source>
        <dbReference type="SAM" id="MobiDB-lite"/>
    </source>
</evidence>
<sequence length="52" mass="5683">MTQHKSVATLQQEAPMMKVAQANTMPSEHLDPSTWQADLDQLATQVTSSTPT</sequence>
<reference evidence="2 3" key="1">
    <citation type="submission" date="2013-09" db="EMBL/GenBank/DDBJ databases">
        <title>Corchorus capsularis genome sequencing.</title>
        <authorList>
            <person name="Alam M."/>
            <person name="Haque M.S."/>
            <person name="Islam M.S."/>
            <person name="Emdad E.M."/>
            <person name="Islam M.M."/>
            <person name="Ahmed B."/>
            <person name="Halim A."/>
            <person name="Hossen Q.M.M."/>
            <person name="Hossain M.Z."/>
            <person name="Ahmed R."/>
            <person name="Khan M.M."/>
            <person name="Islam R."/>
            <person name="Rashid M.M."/>
            <person name="Khan S.A."/>
            <person name="Rahman M.S."/>
            <person name="Alam M."/>
        </authorList>
    </citation>
    <scope>NUCLEOTIDE SEQUENCE [LARGE SCALE GENOMIC DNA]</scope>
    <source>
        <strain evidence="3">cv. CVL-1</strain>
        <tissue evidence="2">Whole seedling</tissue>
    </source>
</reference>
<accession>A0A1R3FU72</accession>
<name>A0A1R3FU72_COCAP</name>
<dbReference type="OrthoDB" id="10405033at2759"/>
<dbReference type="Proteomes" id="UP000188268">
    <property type="component" value="Unassembled WGS sequence"/>
</dbReference>
<feature type="region of interest" description="Disordered" evidence="1">
    <location>
        <begin position="1"/>
        <end position="32"/>
    </location>
</feature>
<feature type="compositionally biased region" description="Polar residues" evidence="1">
    <location>
        <begin position="1"/>
        <end position="12"/>
    </location>
</feature>
<keyword evidence="3" id="KW-1185">Reference proteome</keyword>
<dbReference type="Gramene" id="OMO49401">
    <property type="protein sequence ID" value="OMO49401"/>
    <property type="gene ID" value="CCACVL1_31021"/>
</dbReference>
<proteinExistence type="predicted"/>
<gene>
    <name evidence="2" type="ORF">CCACVL1_31021</name>
</gene>
<evidence type="ECO:0000313" key="3">
    <source>
        <dbReference type="Proteomes" id="UP000188268"/>
    </source>
</evidence>
<dbReference type="EMBL" id="AWWV01016494">
    <property type="protein sequence ID" value="OMO49401.1"/>
    <property type="molecule type" value="Genomic_DNA"/>
</dbReference>
<dbReference type="AlphaFoldDB" id="A0A1R3FU72"/>
<organism evidence="2 3">
    <name type="scientific">Corchorus capsularis</name>
    <name type="common">Jute</name>
    <dbReference type="NCBI Taxonomy" id="210143"/>
    <lineage>
        <taxon>Eukaryota</taxon>
        <taxon>Viridiplantae</taxon>
        <taxon>Streptophyta</taxon>
        <taxon>Embryophyta</taxon>
        <taxon>Tracheophyta</taxon>
        <taxon>Spermatophyta</taxon>
        <taxon>Magnoliopsida</taxon>
        <taxon>eudicotyledons</taxon>
        <taxon>Gunneridae</taxon>
        <taxon>Pentapetalae</taxon>
        <taxon>rosids</taxon>
        <taxon>malvids</taxon>
        <taxon>Malvales</taxon>
        <taxon>Malvaceae</taxon>
        <taxon>Grewioideae</taxon>
        <taxon>Apeibeae</taxon>
        <taxon>Corchorus</taxon>
    </lineage>
</organism>
<protein>
    <submittedName>
        <fullName evidence="2">Uncharacterized protein</fullName>
    </submittedName>
</protein>
<evidence type="ECO:0000313" key="2">
    <source>
        <dbReference type="EMBL" id="OMO49401.1"/>
    </source>
</evidence>